<feature type="compositionally biased region" description="Low complexity" evidence="1">
    <location>
        <begin position="48"/>
        <end position="76"/>
    </location>
</feature>
<accession>A0AAF5DBS8</accession>
<evidence type="ECO:0000313" key="3">
    <source>
        <dbReference type="WBParaSite" id="TCONS_00010035.p1"/>
    </source>
</evidence>
<evidence type="ECO:0000313" key="2">
    <source>
        <dbReference type="Proteomes" id="UP000035681"/>
    </source>
</evidence>
<protein>
    <submittedName>
        <fullName evidence="3">FCP1 homology domain-containing protein</fullName>
    </submittedName>
</protein>
<feature type="region of interest" description="Disordered" evidence="1">
    <location>
        <begin position="48"/>
        <end position="86"/>
    </location>
</feature>
<name>A0AAF5DBS8_STRER</name>
<dbReference type="AlphaFoldDB" id="A0AAF5DBS8"/>
<proteinExistence type="predicted"/>
<reference evidence="3" key="1">
    <citation type="submission" date="2024-02" db="UniProtKB">
        <authorList>
            <consortium name="WormBaseParasite"/>
        </authorList>
    </citation>
    <scope>IDENTIFICATION</scope>
</reference>
<keyword evidence="2" id="KW-1185">Reference proteome</keyword>
<dbReference type="WBParaSite" id="TCONS_00010035.p1">
    <property type="protein sequence ID" value="TCONS_00010035.p1"/>
    <property type="gene ID" value="XLOC_007731"/>
</dbReference>
<organism evidence="2 3">
    <name type="scientific">Strongyloides stercoralis</name>
    <name type="common">Threadworm</name>
    <dbReference type="NCBI Taxonomy" id="6248"/>
    <lineage>
        <taxon>Eukaryota</taxon>
        <taxon>Metazoa</taxon>
        <taxon>Ecdysozoa</taxon>
        <taxon>Nematoda</taxon>
        <taxon>Chromadorea</taxon>
        <taxon>Rhabditida</taxon>
        <taxon>Tylenchina</taxon>
        <taxon>Panagrolaimomorpha</taxon>
        <taxon>Strongyloidoidea</taxon>
        <taxon>Strongyloididae</taxon>
        <taxon>Strongyloides</taxon>
    </lineage>
</organism>
<dbReference type="Proteomes" id="UP000035681">
    <property type="component" value="Unplaced"/>
</dbReference>
<sequence>MTKSAIPVSKDICAHVIDSINAKYDSFESCKKGKICTNDKRCCRPLLNNRNRSNSSTTAYRNSLSSHESKSSTISSNEDTNNDKGDYSDIEIYYCISLQETLINESNL</sequence>
<evidence type="ECO:0000256" key="1">
    <source>
        <dbReference type="SAM" id="MobiDB-lite"/>
    </source>
</evidence>